<dbReference type="Proteomes" id="UP000194137">
    <property type="component" value="Chromosome"/>
</dbReference>
<proteinExistence type="predicted"/>
<feature type="domain" description="Cupin type-2" evidence="1">
    <location>
        <begin position="18"/>
        <end position="77"/>
    </location>
</feature>
<dbReference type="InterPro" id="IPR011051">
    <property type="entry name" value="RmlC_Cupin_sf"/>
</dbReference>
<dbReference type="SUPFAM" id="SSF51182">
    <property type="entry name" value="RmlC-like cupins"/>
    <property type="match status" value="1"/>
</dbReference>
<dbReference type="EMBL" id="CP021112">
    <property type="protein sequence ID" value="ARP98739.1"/>
    <property type="molecule type" value="Genomic_DNA"/>
</dbReference>
<evidence type="ECO:0000313" key="2">
    <source>
        <dbReference type="EMBL" id="ARP98739.1"/>
    </source>
</evidence>
<organism evidence="2 3">
    <name type="scientific">Pseudorhodoplanes sinuspersici</name>
    <dbReference type="NCBI Taxonomy" id="1235591"/>
    <lineage>
        <taxon>Bacteria</taxon>
        <taxon>Pseudomonadati</taxon>
        <taxon>Pseudomonadota</taxon>
        <taxon>Alphaproteobacteria</taxon>
        <taxon>Hyphomicrobiales</taxon>
        <taxon>Pseudorhodoplanes</taxon>
    </lineage>
</organism>
<keyword evidence="3" id="KW-1185">Reference proteome</keyword>
<reference evidence="2 3" key="1">
    <citation type="submission" date="2017-05" db="EMBL/GenBank/DDBJ databases">
        <title>Full genome sequence of Pseudorhodoplanes sinuspersici.</title>
        <authorList>
            <person name="Dastgheib S.M.M."/>
            <person name="Shavandi M."/>
            <person name="Tirandaz H."/>
        </authorList>
    </citation>
    <scope>NUCLEOTIDE SEQUENCE [LARGE SCALE GENOMIC DNA]</scope>
    <source>
        <strain evidence="2 3">RIPI110</strain>
    </source>
</reference>
<evidence type="ECO:0000313" key="3">
    <source>
        <dbReference type="Proteomes" id="UP000194137"/>
    </source>
</evidence>
<name>A0A1W6ZN03_9HYPH</name>
<accession>A0A1W6ZN03</accession>
<dbReference type="Gene3D" id="2.60.120.10">
    <property type="entry name" value="Jelly Rolls"/>
    <property type="match status" value="1"/>
</dbReference>
<evidence type="ECO:0000259" key="1">
    <source>
        <dbReference type="Pfam" id="PF07883"/>
    </source>
</evidence>
<gene>
    <name evidence="2" type="ORF">CAK95_06365</name>
</gene>
<dbReference type="InterPro" id="IPR014710">
    <property type="entry name" value="RmlC-like_jellyroll"/>
</dbReference>
<protein>
    <recommendedName>
        <fullName evidence="1">Cupin type-2 domain-containing protein</fullName>
    </recommendedName>
</protein>
<sequence length="99" mass="11114">MIGPRVNGSRHLEIVLREIERNEGALAHAHPDLDQAACVLEGEALVENDDEPYNVKAGDLPYFPARVFHNIKVASPVIRLLVIYAPPYDERSEQVVTKR</sequence>
<dbReference type="KEGG" id="psin:CAK95_06365"/>
<dbReference type="STRING" id="1235591.CAK95_06365"/>
<dbReference type="AlphaFoldDB" id="A0A1W6ZN03"/>
<dbReference type="InterPro" id="IPR013096">
    <property type="entry name" value="Cupin_2"/>
</dbReference>
<dbReference type="Pfam" id="PF07883">
    <property type="entry name" value="Cupin_2"/>
    <property type="match status" value="1"/>
</dbReference>